<proteinExistence type="predicted"/>
<evidence type="ECO:0000256" key="2">
    <source>
        <dbReference type="ARBA" id="ARBA00022519"/>
    </source>
</evidence>
<comment type="caution">
    <text evidence="8">The sequence shown here is derived from an EMBL/GenBank/DDBJ whole genome shotgun (WGS) entry which is preliminary data.</text>
</comment>
<name>A0A2J6WYI9_9CHLR</name>
<organism evidence="8 9">
    <name type="scientific">Chloroflexus aggregans</name>
    <dbReference type="NCBI Taxonomy" id="152260"/>
    <lineage>
        <taxon>Bacteria</taxon>
        <taxon>Bacillati</taxon>
        <taxon>Chloroflexota</taxon>
        <taxon>Chloroflexia</taxon>
        <taxon>Chloroflexales</taxon>
        <taxon>Chloroflexineae</taxon>
        <taxon>Chloroflexaceae</taxon>
        <taxon>Chloroflexus</taxon>
    </lineage>
</organism>
<reference evidence="8 9" key="1">
    <citation type="submission" date="2018-01" db="EMBL/GenBank/DDBJ databases">
        <title>Metagenomic assembled genomes from two thermal pools in the Uzon Caldera, Kamchatka, Russia.</title>
        <authorList>
            <person name="Wilkins L."/>
            <person name="Ettinger C."/>
        </authorList>
    </citation>
    <scope>NUCLEOTIDE SEQUENCE [LARGE SCALE GENOMIC DNA]</scope>
    <source>
        <strain evidence="8">ZAV-02</strain>
    </source>
</reference>
<dbReference type="InterPro" id="IPR029052">
    <property type="entry name" value="Metallo-depent_PP-like"/>
</dbReference>
<dbReference type="PANTHER" id="PTHR34990">
    <property type="entry name" value="UDP-2,3-DIACYLGLUCOSAMINE HYDROLASE-RELATED"/>
    <property type="match status" value="1"/>
</dbReference>
<dbReference type="PANTHER" id="PTHR34990:SF2">
    <property type="entry name" value="BLL8164 PROTEIN"/>
    <property type="match status" value="1"/>
</dbReference>
<keyword evidence="8" id="KW-0378">Hydrolase</keyword>
<keyword evidence="1" id="KW-1003">Cell membrane</keyword>
<gene>
    <name evidence="8" type="ORF">C0184_12990</name>
</gene>
<dbReference type="GO" id="GO:0016020">
    <property type="term" value="C:membrane"/>
    <property type="evidence" value="ECO:0007669"/>
    <property type="project" value="GOC"/>
</dbReference>
<keyword evidence="6" id="KW-1133">Transmembrane helix</keyword>
<protein>
    <submittedName>
        <fullName evidence="8">UDP-2,3-diacylglucosamine hydrolase</fullName>
    </submittedName>
</protein>
<keyword evidence="6" id="KW-0812">Transmembrane</keyword>
<sequence length="310" mass="35545">MPTTTNNSSSQHAQARAVAARYVQRIARWWLTLVIRLTIAVALLFALRWIVLRFRRVRIRPTAYATPPIGPEEIDTQRRRIVMSDLHLGGGDRRDDFCDDEALIAFIEHYVIQEPTELILAGDTFEFLQVSLPDVADDEWSQRAAARRLQAIIEAHAGVINALRRFIQLADNRLTILIGNHDFELHYPAAKEVLRQALHLPANDPRLRFGISYHGGGVYIVHGNQFDRWNRFVNFASISEPFEVVRGTQLVKEVINELEEDPFPLAPLIDNIKPSSAFFWYLMSLQRLRDPAARRFVTRGVIGFLQVTAW</sequence>
<dbReference type="Gene3D" id="3.60.21.10">
    <property type="match status" value="1"/>
</dbReference>
<dbReference type="InterPro" id="IPR004843">
    <property type="entry name" value="Calcineurin-like_PHP"/>
</dbReference>
<keyword evidence="4 6" id="KW-0472">Membrane</keyword>
<evidence type="ECO:0000313" key="8">
    <source>
        <dbReference type="EMBL" id="PMP76325.1"/>
    </source>
</evidence>
<dbReference type="GO" id="GO:0009245">
    <property type="term" value="P:lipid A biosynthetic process"/>
    <property type="evidence" value="ECO:0007669"/>
    <property type="project" value="TreeGrafter"/>
</dbReference>
<evidence type="ECO:0000313" key="9">
    <source>
        <dbReference type="Proteomes" id="UP000243376"/>
    </source>
</evidence>
<keyword evidence="2" id="KW-0997">Cell inner membrane</keyword>
<dbReference type="EMBL" id="PNIQ01000870">
    <property type="protein sequence ID" value="PMP76325.1"/>
    <property type="molecule type" value="Genomic_DNA"/>
</dbReference>
<evidence type="ECO:0000256" key="6">
    <source>
        <dbReference type="SAM" id="Phobius"/>
    </source>
</evidence>
<dbReference type="Proteomes" id="UP000243376">
    <property type="component" value="Unassembled WGS sequence"/>
</dbReference>
<feature type="non-terminal residue" evidence="8">
    <location>
        <position position="310"/>
    </location>
</feature>
<dbReference type="SUPFAM" id="SSF56300">
    <property type="entry name" value="Metallo-dependent phosphatases"/>
    <property type="match status" value="1"/>
</dbReference>
<dbReference type="GO" id="GO:0046872">
    <property type="term" value="F:metal ion binding"/>
    <property type="evidence" value="ECO:0007669"/>
    <property type="project" value="UniProtKB-KW"/>
</dbReference>
<dbReference type="GO" id="GO:0008758">
    <property type="term" value="F:UDP-2,3-diacylglucosamine hydrolase activity"/>
    <property type="evidence" value="ECO:0007669"/>
    <property type="project" value="TreeGrafter"/>
</dbReference>
<keyword evidence="5" id="KW-0464">Manganese</keyword>
<evidence type="ECO:0000256" key="4">
    <source>
        <dbReference type="ARBA" id="ARBA00023136"/>
    </source>
</evidence>
<keyword evidence="3" id="KW-0479">Metal-binding</keyword>
<evidence type="ECO:0000256" key="3">
    <source>
        <dbReference type="ARBA" id="ARBA00022723"/>
    </source>
</evidence>
<evidence type="ECO:0000256" key="5">
    <source>
        <dbReference type="ARBA" id="ARBA00023211"/>
    </source>
</evidence>
<evidence type="ECO:0000256" key="1">
    <source>
        <dbReference type="ARBA" id="ARBA00022475"/>
    </source>
</evidence>
<dbReference type="InterPro" id="IPR043461">
    <property type="entry name" value="LpxH-like"/>
</dbReference>
<evidence type="ECO:0000259" key="7">
    <source>
        <dbReference type="Pfam" id="PF00149"/>
    </source>
</evidence>
<feature type="transmembrane region" description="Helical" evidence="6">
    <location>
        <begin position="29"/>
        <end position="51"/>
    </location>
</feature>
<dbReference type="AlphaFoldDB" id="A0A2J6WYI9"/>
<dbReference type="Pfam" id="PF00149">
    <property type="entry name" value="Metallophos"/>
    <property type="match status" value="1"/>
</dbReference>
<dbReference type="CDD" id="cd07398">
    <property type="entry name" value="MPP_YbbF-LpxH"/>
    <property type="match status" value="1"/>
</dbReference>
<accession>A0A2J6WYI9</accession>
<feature type="domain" description="Calcineurin-like phosphoesterase" evidence="7">
    <location>
        <begin position="81"/>
        <end position="244"/>
    </location>
</feature>